<evidence type="ECO:0000313" key="10">
    <source>
        <dbReference type="EMBL" id="WZN64491.1"/>
    </source>
</evidence>
<evidence type="ECO:0000256" key="1">
    <source>
        <dbReference type="ARBA" id="ARBA00000721"/>
    </source>
</evidence>
<dbReference type="GO" id="GO:0006508">
    <property type="term" value="P:proteolysis"/>
    <property type="evidence" value="ECO:0007669"/>
    <property type="project" value="InterPro"/>
</dbReference>
<comment type="subcellular location">
    <subcellularLocation>
        <location evidence="2">Cytoplasm</location>
    </subcellularLocation>
</comment>
<evidence type="ECO:0000256" key="6">
    <source>
        <dbReference type="ARBA" id="ARBA00022490"/>
    </source>
</evidence>
<gene>
    <name evidence="10" type="ORF">HKI87_09g60480</name>
</gene>
<dbReference type="GO" id="GO:0008242">
    <property type="term" value="F:omega peptidase activity"/>
    <property type="evidence" value="ECO:0007669"/>
    <property type="project" value="UniProtKB-EC"/>
</dbReference>
<evidence type="ECO:0000256" key="2">
    <source>
        <dbReference type="ARBA" id="ARBA00004496"/>
    </source>
</evidence>
<dbReference type="PANTHER" id="PTHR42776:SF4">
    <property type="entry name" value="ACYLAMINO-ACID-RELEASING ENZYME"/>
    <property type="match status" value="1"/>
</dbReference>
<dbReference type="AlphaFoldDB" id="A0AAX4PF15"/>
<evidence type="ECO:0000256" key="5">
    <source>
        <dbReference type="ARBA" id="ARBA00012917"/>
    </source>
</evidence>
<sequence length="809" mass="87743">MANPRTKDGVRREPLGMEGEVDCFEKLSGVKEFKRGWVMRSSKTGSPLSVLLLSAQRDVSGNRQRKIWSRCEVPADLSGIERPQSFGFQLPQDCFLSQPTASGNKILLARKPSQESLNKASVLWELCALDGTVLKSILVSKTTHGQVYPEGYISRGVEFSPDGRTCAYVAEVPAARGTPHWGYGLEANSARAGADAEAEVEGKGTTPGLGTWTGYGDHEDDWGELFVSRRRAAVYLLDLEGGRVAKVEPQLMRDSDEDDEEMEDVDAVTCGKPSFSPDGKLVCFTSWPHVQKGWRDQDGNLCCAKKLGLVYCYNRESYLQLARCEDVWSSLDRSGEGEVVPRPAAYFFLTGLRSSHSGVFHPDTVGPNHGLVVYKIVFLSHESAYNSGCHNACAELYTNSFAADEQGRLNHHRHDGLGCECVTSYDSLRVVGVVDRAETKEDFQGIFSADILPGAVFSDEVYLQTQHRCAAAIAAVKLDTGACRLVTRSQDRSHFLIGAGQGKLVVATSAPGSPPKAKLYATAGGMWREVAGQSPSFEASVPEGGCSVTVREHEGNFDSILIRPAGAAAGAAKDAVILIPHGGPHSAHSSQWVLYQEFLVSLGYSLLLVNYRGSVGYGNEALLSLPGRVGDQDVRDCVEALDACLEAEDGLGRACVMGGSHGGFLTLHLLGQHRSKFECGVVRNPVTSIAGMVSATDIPEWCYCEALGAGTRPRCFGPTAEDLDRMLRCSPIAHASEVEAPTLWLLGQEDRRVRPLAAMDYIAALKAKGLPLKTIVFPKDSHPLSSPQTEFESFINVAWWLGRHLGKQK</sequence>
<dbReference type="InterPro" id="IPR045550">
    <property type="entry name" value="AARE_N"/>
</dbReference>
<keyword evidence="7" id="KW-0378">Hydrolase</keyword>
<evidence type="ECO:0000256" key="3">
    <source>
        <dbReference type="ARBA" id="ARBA00010040"/>
    </source>
</evidence>
<proteinExistence type="inferred from homology"/>
<dbReference type="InterPro" id="IPR029058">
    <property type="entry name" value="AB_hydrolase_fold"/>
</dbReference>
<comment type="subunit">
    <text evidence="4">Homotetramer.</text>
</comment>
<evidence type="ECO:0000313" key="11">
    <source>
        <dbReference type="Proteomes" id="UP001472866"/>
    </source>
</evidence>
<dbReference type="PANTHER" id="PTHR42776">
    <property type="entry name" value="SERINE PEPTIDASE S9 FAMILY MEMBER"/>
    <property type="match status" value="1"/>
</dbReference>
<comment type="similarity">
    <text evidence="3">Belongs to the peptidase S9C family.</text>
</comment>
<dbReference type="Pfam" id="PF00326">
    <property type="entry name" value="Peptidase_S9"/>
    <property type="match status" value="1"/>
</dbReference>
<reference evidence="10 11" key="1">
    <citation type="submission" date="2024-03" db="EMBL/GenBank/DDBJ databases">
        <title>Complete genome sequence of the green alga Chloropicon roscoffensis RCC1871.</title>
        <authorList>
            <person name="Lemieux C."/>
            <person name="Pombert J.-F."/>
            <person name="Otis C."/>
            <person name="Turmel M."/>
        </authorList>
    </citation>
    <scope>NUCLEOTIDE SEQUENCE [LARGE SCALE GENOMIC DNA]</scope>
    <source>
        <strain evidence="10 11">RCC1871</strain>
    </source>
</reference>
<dbReference type="GO" id="GO:0004252">
    <property type="term" value="F:serine-type endopeptidase activity"/>
    <property type="evidence" value="ECO:0007669"/>
    <property type="project" value="TreeGrafter"/>
</dbReference>
<keyword evidence="11" id="KW-1185">Reference proteome</keyword>
<accession>A0AAX4PF15</accession>
<dbReference type="GO" id="GO:0005737">
    <property type="term" value="C:cytoplasm"/>
    <property type="evidence" value="ECO:0007669"/>
    <property type="project" value="UniProtKB-SubCell"/>
</dbReference>
<dbReference type="EC" id="3.4.19.1" evidence="5"/>
<name>A0AAX4PF15_9CHLO</name>
<dbReference type="EMBL" id="CP151509">
    <property type="protein sequence ID" value="WZN64491.1"/>
    <property type="molecule type" value="Genomic_DNA"/>
</dbReference>
<dbReference type="SUPFAM" id="SSF53474">
    <property type="entry name" value="alpha/beta-Hydrolases"/>
    <property type="match status" value="1"/>
</dbReference>
<feature type="domain" description="Peptidase S9 prolyl oligopeptidase catalytic" evidence="8">
    <location>
        <begin position="597"/>
        <end position="807"/>
    </location>
</feature>
<dbReference type="SUPFAM" id="SSF69304">
    <property type="entry name" value="Tricorn protease N-terminal domain"/>
    <property type="match status" value="1"/>
</dbReference>
<dbReference type="InterPro" id="IPR001375">
    <property type="entry name" value="Peptidase_S9_cat"/>
</dbReference>
<evidence type="ECO:0000259" key="9">
    <source>
        <dbReference type="Pfam" id="PF19283"/>
    </source>
</evidence>
<dbReference type="Proteomes" id="UP001472866">
    <property type="component" value="Chromosome 09"/>
</dbReference>
<comment type="catalytic activity">
    <reaction evidence="1">
        <text>Cleavage of an N-acetyl or N-formyl amino acid from the N-terminus of a polypeptide.</text>
        <dbReference type="EC" id="3.4.19.1"/>
    </reaction>
</comment>
<evidence type="ECO:0000259" key="8">
    <source>
        <dbReference type="Pfam" id="PF00326"/>
    </source>
</evidence>
<evidence type="ECO:0000256" key="7">
    <source>
        <dbReference type="ARBA" id="ARBA00022801"/>
    </source>
</evidence>
<keyword evidence="6" id="KW-0963">Cytoplasm</keyword>
<feature type="domain" description="Acylamino-acid-releasing enzyme N-terminal" evidence="9">
    <location>
        <begin position="27"/>
        <end position="519"/>
    </location>
</feature>
<dbReference type="Pfam" id="PF19283">
    <property type="entry name" value="APEH_N"/>
    <property type="match status" value="1"/>
</dbReference>
<organism evidence="10 11">
    <name type="scientific">Chloropicon roscoffensis</name>
    <dbReference type="NCBI Taxonomy" id="1461544"/>
    <lineage>
        <taxon>Eukaryota</taxon>
        <taxon>Viridiplantae</taxon>
        <taxon>Chlorophyta</taxon>
        <taxon>Chloropicophyceae</taxon>
        <taxon>Chloropicales</taxon>
        <taxon>Chloropicaceae</taxon>
        <taxon>Chloropicon</taxon>
    </lineage>
</organism>
<evidence type="ECO:0000256" key="4">
    <source>
        <dbReference type="ARBA" id="ARBA00011881"/>
    </source>
</evidence>
<protein>
    <recommendedName>
        <fullName evidence="5">acylaminoacyl-peptidase</fullName>
        <ecNumber evidence="5">3.4.19.1</ecNumber>
    </recommendedName>
</protein>
<dbReference type="Gene3D" id="3.40.50.1820">
    <property type="entry name" value="alpha/beta hydrolase"/>
    <property type="match status" value="1"/>
</dbReference>